<dbReference type="InterPro" id="IPR002491">
    <property type="entry name" value="ABC_transptr_periplasmic_BD"/>
</dbReference>
<dbReference type="Proteomes" id="UP000002026">
    <property type="component" value="Chromosome"/>
</dbReference>
<sequence length="405" mass="43477">MTKTMHATLCCLMLAGLLCFLPACSAEPTEPASTAGASNTASVATDASADAADEPTFHNADLGNDWKVVDSLDLQYATGFTVDYYEGGYKLACLSDGGRYLTVPEGASAPEGIDADIVVLQQPIDHVYLVASDTMCLFDALDEMDAIAVSGIAKENWHIPAAIEAMENGSIVYGGKYSAPDYDTLLAQGCELSIQSTMINHTPDVREKLIELGIPVLTEQSSYESEPLGRTEWIKLYGALFDKEDVAAKLFDAQVEKAQSAIGTETGKTVAFFYINSNGAAVVRKPGDYVTKMISLAGGDYVFSDLGDDSATSTVTLEMETFYAQAKDADIIIYNATIDSGVNSIDELVMKNELLGNFAAVQNGNVWVTSQDMYQQMMATGDVISDFNAVFTGSDDDLTYLQKLE</sequence>
<dbReference type="Gene3D" id="3.40.50.1980">
    <property type="entry name" value="Nitrogenase molybdenum iron protein domain"/>
    <property type="match status" value="2"/>
</dbReference>
<dbReference type="KEGG" id="shi:Shel_24460"/>
<dbReference type="STRING" id="471855.Shel_24460"/>
<dbReference type="PANTHER" id="PTHR30535:SF34">
    <property type="entry name" value="MOLYBDATE-BINDING PROTEIN MOLA"/>
    <property type="match status" value="1"/>
</dbReference>
<dbReference type="PANTHER" id="PTHR30535">
    <property type="entry name" value="VITAMIN B12-BINDING PROTEIN"/>
    <property type="match status" value="1"/>
</dbReference>
<keyword evidence="2" id="KW-0732">Signal</keyword>
<dbReference type="HOGENOM" id="CLU_025776_2_0_11"/>
<gene>
    <name evidence="4" type="ordered locus">Shel_24460</name>
</gene>
<feature type="domain" description="Fe/B12 periplasmic-binding" evidence="3">
    <location>
        <begin position="157"/>
        <end position="371"/>
    </location>
</feature>
<dbReference type="CDD" id="cd00636">
    <property type="entry name" value="TroA-like"/>
    <property type="match status" value="1"/>
</dbReference>
<evidence type="ECO:0000256" key="2">
    <source>
        <dbReference type="SAM" id="SignalP"/>
    </source>
</evidence>
<evidence type="ECO:0000259" key="3">
    <source>
        <dbReference type="Pfam" id="PF01497"/>
    </source>
</evidence>
<organism evidence="4 5">
    <name type="scientific">Slackia heliotrinireducens (strain ATCC 29202 / DSM 20476 / NCTC 11029 / RHS 1)</name>
    <name type="common">Peptococcus heliotrinreducens</name>
    <dbReference type="NCBI Taxonomy" id="471855"/>
    <lineage>
        <taxon>Bacteria</taxon>
        <taxon>Bacillati</taxon>
        <taxon>Actinomycetota</taxon>
        <taxon>Coriobacteriia</taxon>
        <taxon>Eggerthellales</taxon>
        <taxon>Eggerthellaceae</taxon>
        <taxon>Slackia</taxon>
    </lineage>
</organism>
<comment type="similarity">
    <text evidence="1">Belongs to the bacterial solute-binding protein 8 family.</text>
</comment>
<accession>C7N213</accession>
<feature type="chain" id="PRO_5038409392" evidence="2">
    <location>
        <begin position="26"/>
        <end position="405"/>
    </location>
</feature>
<dbReference type="EMBL" id="CP001684">
    <property type="protein sequence ID" value="ACV23454.1"/>
    <property type="molecule type" value="Genomic_DNA"/>
</dbReference>
<name>C7N213_SLAHD</name>
<evidence type="ECO:0000256" key="1">
    <source>
        <dbReference type="ARBA" id="ARBA00008814"/>
    </source>
</evidence>
<keyword evidence="5" id="KW-1185">Reference proteome</keyword>
<proteinExistence type="inferred from homology"/>
<evidence type="ECO:0000313" key="5">
    <source>
        <dbReference type="Proteomes" id="UP000002026"/>
    </source>
</evidence>
<evidence type="ECO:0000313" key="4">
    <source>
        <dbReference type="EMBL" id="ACV23454.1"/>
    </source>
</evidence>
<dbReference type="RefSeq" id="WP_012799552.1">
    <property type="nucleotide sequence ID" value="NC_013165.1"/>
</dbReference>
<dbReference type="SMR" id="C7N213"/>
<reference evidence="4 5" key="1">
    <citation type="journal article" date="2009" name="Stand. Genomic Sci.">
        <title>Complete genome sequence of Slackia heliotrinireducens type strain (RHS 1).</title>
        <authorList>
            <person name="Pukall R."/>
            <person name="Lapidus A."/>
            <person name="Nolan M."/>
            <person name="Copeland A."/>
            <person name="Glavina Del Rio T."/>
            <person name="Lucas S."/>
            <person name="Chen F."/>
            <person name="Tice H."/>
            <person name="Cheng J.F."/>
            <person name="Chertkov O."/>
            <person name="Bruce D."/>
            <person name="Goodwin L."/>
            <person name="Kuske C."/>
            <person name="Brettin T."/>
            <person name="Detter J.C."/>
            <person name="Han C."/>
            <person name="Pitluck S."/>
            <person name="Pati A."/>
            <person name="Mavrommatis K."/>
            <person name="Ivanova N."/>
            <person name="Ovchinnikova G."/>
            <person name="Chen A."/>
            <person name="Palaniappan K."/>
            <person name="Schneider S."/>
            <person name="Rohde M."/>
            <person name="Chain P."/>
            <person name="D'haeseleer P."/>
            <person name="Goker M."/>
            <person name="Bristow J."/>
            <person name="Eisen J.A."/>
            <person name="Markowitz V."/>
            <person name="Kyrpides N.C."/>
            <person name="Klenk H.P."/>
            <person name="Hugenholtz P."/>
        </authorList>
    </citation>
    <scope>NUCLEOTIDE SEQUENCE [LARGE SCALE GENOMIC DNA]</scope>
    <source>
        <strain evidence="5">ATCC 29202 / DSM 20476 / NCTC 11029 / RHS 1</strain>
    </source>
</reference>
<dbReference type="SUPFAM" id="SSF53807">
    <property type="entry name" value="Helical backbone' metal receptor"/>
    <property type="match status" value="1"/>
</dbReference>
<protein>
    <submittedName>
        <fullName evidence="4">ABC-type Fe3+-hydroxamate transport system, periplasmic component</fullName>
    </submittedName>
</protein>
<dbReference type="InterPro" id="IPR050902">
    <property type="entry name" value="ABC_Transporter_SBP"/>
</dbReference>
<feature type="signal peptide" evidence="2">
    <location>
        <begin position="1"/>
        <end position="25"/>
    </location>
</feature>
<dbReference type="Pfam" id="PF01497">
    <property type="entry name" value="Peripla_BP_2"/>
    <property type="match status" value="1"/>
</dbReference>
<dbReference type="AlphaFoldDB" id="C7N213"/>
<dbReference type="eggNOG" id="COG0614">
    <property type="taxonomic scope" value="Bacteria"/>
</dbReference>